<dbReference type="PANTHER" id="PTHR14005:SF0">
    <property type="entry name" value="EUKARYOTIC TRANSLATION INITIATION FACTOR 3 SUBUNIT A"/>
    <property type="match status" value="1"/>
</dbReference>
<evidence type="ECO:0000256" key="6">
    <source>
        <dbReference type="SAM" id="MobiDB-lite"/>
    </source>
</evidence>
<dbReference type="InterPro" id="IPR054711">
    <property type="entry name" value="eIF3a_PCI_TPR-like"/>
</dbReference>
<evidence type="ECO:0000259" key="7">
    <source>
        <dbReference type="Pfam" id="PF22591"/>
    </source>
</evidence>
<proteinExistence type="predicted"/>
<dbReference type="GO" id="GO:0071540">
    <property type="term" value="C:eukaryotic translation initiation factor 3 complex, eIF3e"/>
    <property type="evidence" value="ECO:0007669"/>
    <property type="project" value="TreeGrafter"/>
</dbReference>
<dbReference type="GO" id="GO:0071541">
    <property type="term" value="C:eukaryotic translation initiation factor 3 complex, eIF3m"/>
    <property type="evidence" value="ECO:0007669"/>
    <property type="project" value="TreeGrafter"/>
</dbReference>
<feature type="region of interest" description="Disordered" evidence="6">
    <location>
        <begin position="128"/>
        <end position="148"/>
    </location>
</feature>
<dbReference type="FunFam" id="4.10.860.10:FF:000001">
    <property type="entry name" value="Eukaryotic translation initiation factor 3 subunit A"/>
    <property type="match status" value="1"/>
</dbReference>
<dbReference type="InterPro" id="IPR027512">
    <property type="entry name" value="EIF3A"/>
</dbReference>
<evidence type="ECO:0000256" key="3">
    <source>
        <dbReference type="ARBA" id="ARBA00022540"/>
    </source>
</evidence>
<keyword evidence="3 8" id="KW-0396">Initiation factor</keyword>
<dbReference type="EMBL" id="MU806579">
    <property type="protein sequence ID" value="KAJ3834119.1"/>
    <property type="molecule type" value="Genomic_DNA"/>
</dbReference>
<dbReference type="GO" id="GO:0043614">
    <property type="term" value="C:multi-eIF complex"/>
    <property type="evidence" value="ECO:0007669"/>
    <property type="project" value="TreeGrafter"/>
</dbReference>
<dbReference type="Gene3D" id="4.10.860.10">
    <property type="entry name" value="UVR domain"/>
    <property type="match status" value="1"/>
</dbReference>
<accession>A0AA38U858</accession>
<comment type="subcellular location">
    <subcellularLocation>
        <location evidence="1">Cytoplasm</location>
    </subcellularLocation>
</comment>
<dbReference type="AlphaFoldDB" id="A0AA38U858"/>
<dbReference type="Proteomes" id="UP001163846">
    <property type="component" value="Unassembled WGS sequence"/>
</dbReference>
<organism evidence="8 9">
    <name type="scientific">Lentinula raphanica</name>
    <dbReference type="NCBI Taxonomy" id="153919"/>
    <lineage>
        <taxon>Eukaryota</taxon>
        <taxon>Fungi</taxon>
        <taxon>Dikarya</taxon>
        <taxon>Basidiomycota</taxon>
        <taxon>Agaricomycotina</taxon>
        <taxon>Agaricomycetes</taxon>
        <taxon>Agaricomycetidae</taxon>
        <taxon>Agaricales</taxon>
        <taxon>Marasmiineae</taxon>
        <taxon>Omphalotaceae</taxon>
        <taxon>Lentinula</taxon>
    </lineage>
</organism>
<evidence type="ECO:0000256" key="2">
    <source>
        <dbReference type="ARBA" id="ARBA00022490"/>
    </source>
</evidence>
<gene>
    <name evidence="8" type="ORF">F5878DRAFT_517958</name>
</gene>
<keyword evidence="4" id="KW-0694">RNA-binding</keyword>
<feature type="region of interest" description="Disordered" evidence="6">
    <location>
        <begin position="271"/>
        <end position="299"/>
    </location>
</feature>
<keyword evidence="9" id="KW-1185">Reference proteome</keyword>
<name>A0AA38U858_9AGAR</name>
<feature type="domain" description="eIF3a PCI" evidence="7">
    <location>
        <begin position="305"/>
        <end position="443"/>
    </location>
</feature>
<evidence type="ECO:0000313" key="8">
    <source>
        <dbReference type="EMBL" id="KAJ3834119.1"/>
    </source>
</evidence>
<dbReference type="PANTHER" id="PTHR14005">
    <property type="entry name" value="EUKARYOTIC TRANSLATION INITIATION FACTOR 3, THETA SUBUNIT"/>
    <property type="match status" value="1"/>
</dbReference>
<dbReference type="GO" id="GO:0002188">
    <property type="term" value="P:translation reinitiation"/>
    <property type="evidence" value="ECO:0007669"/>
    <property type="project" value="TreeGrafter"/>
</dbReference>
<keyword evidence="2" id="KW-0963">Cytoplasm</keyword>
<dbReference type="GO" id="GO:0003729">
    <property type="term" value="F:mRNA binding"/>
    <property type="evidence" value="ECO:0007669"/>
    <property type="project" value="TreeGrafter"/>
</dbReference>
<evidence type="ECO:0000256" key="4">
    <source>
        <dbReference type="ARBA" id="ARBA00022884"/>
    </source>
</evidence>
<dbReference type="Pfam" id="PF22591">
    <property type="entry name" value="eIF3a_PCI_TPR-like"/>
    <property type="match status" value="2"/>
</dbReference>
<reference evidence="8" key="1">
    <citation type="submission" date="2022-08" db="EMBL/GenBank/DDBJ databases">
        <authorList>
            <consortium name="DOE Joint Genome Institute"/>
            <person name="Min B."/>
            <person name="Riley R."/>
            <person name="Sierra-Patev S."/>
            <person name="Naranjo-Ortiz M."/>
            <person name="Looney B."/>
            <person name="Konkel Z."/>
            <person name="Slot J.C."/>
            <person name="Sakamoto Y."/>
            <person name="Steenwyk J.L."/>
            <person name="Rokas A."/>
            <person name="Carro J."/>
            <person name="Camarero S."/>
            <person name="Ferreira P."/>
            <person name="Molpeceres G."/>
            <person name="Ruiz-Duenas F.J."/>
            <person name="Serrano A."/>
            <person name="Henrissat B."/>
            <person name="Drula E."/>
            <person name="Hughes K.W."/>
            <person name="Mata J.L."/>
            <person name="Ishikawa N.K."/>
            <person name="Vargas-Isla R."/>
            <person name="Ushijima S."/>
            <person name="Smith C.A."/>
            <person name="Ahrendt S."/>
            <person name="Andreopoulos W."/>
            <person name="He G."/>
            <person name="Labutti K."/>
            <person name="Lipzen A."/>
            <person name="Ng V."/>
            <person name="Sandor L."/>
            <person name="Barry K."/>
            <person name="Martinez A.T."/>
            <person name="Xiao Y."/>
            <person name="Gibbons J.G."/>
            <person name="Terashima K."/>
            <person name="Hibbett D.S."/>
            <person name="Grigoriev I.V."/>
        </authorList>
    </citation>
    <scope>NUCLEOTIDE SEQUENCE</scope>
    <source>
        <strain evidence="8">TFB9207</strain>
    </source>
</reference>
<evidence type="ECO:0000313" key="9">
    <source>
        <dbReference type="Proteomes" id="UP001163846"/>
    </source>
</evidence>
<comment type="caution">
    <text evidence="8">The sequence shown here is derived from an EMBL/GenBank/DDBJ whole genome shotgun (WGS) entry which is preliminary data.</text>
</comment>
<evidence type="ECO:0000256" key="5">
    <source>
        <dbReference type="ARBA" id="ARBA00022917"/>
    </source>
</evidence>
<protein>
    <submittedName>
        <fullName evidence="8">Eukaryotic translation initiation factor-like protein 3</fullName>
    </submittedName>
</protein>
<feature type="domain" description="eIF3a PCI" evidence="7">
    <location>
        <begin position="9"/>
        <end position="270"/>
    </location>
</feature>
<keyword evidence="5" id="KW-0648">Protein biosynthesis</keyword>
<evidence type="ECO:0000256" key="1">
    <source>
        <dbReference type="ARBA" id="ARBA00004496"/>
    </source>
</evidence>
<dbReference type="GO" id="GO:0001732">
    <property type="term" value="P:formation of cytoplasmic translation initiation complex"/>
    <property type="evidence" value="ECO:0007669"/>
    <property type="project" value="TreeGrafter"/>
</dbReference>
<sequence length="687" mass="75023">MAPSFSKPETVLKQAESLLSVNQPHAALQILSEMFTSKRFRSTPVTSLEPIMIRFMELCVELRKGRAAKEGLMQFKNLAQNTNVGSVEVVVGSFVGMAEGKVREEKEEKEKEGEVVDDVEDLEAPSTPESILLSSVSSSSSTTPTDRTSRTLLTPALKFLWETYRTSLETLKNNARLELIYQSVAKKAFRFCLENGRKTEFRRLCEMLRMHLVNVGKDSGNQINLGDAETLERHLETRFGQLNVSVELELWQEAFRSIEDIHNLLTIAASSTPTSSSSSTLTSTTPGAQNAATTTTTTAGSTSLTIKSTMIANYYEKLSQVFLMSGNALYHAAAWAKYYELLTVGSEHTLKHDQRSILAGKVVVSALAVPITAGGANEVHPRLSALLNLPEPSSHSSSSISTSSTAPTRTSLLASLLSSDILPLAPKTVQDLYRALQVEFDPLGLAENVGPLLRELAGQGRWTNKEIYGRYIPLLHDAVLDRLLRGLGEVYSEVRIEDVVRMVSPLERGFGGVGGETGKKTLESYIDSYIVSLAKKGEMGIRIDHREHAILFIDEGLALGSDEAHAASSYLPSSFPAFSSIESNASGSVQPSPTSLVRTRLSAVAGCLDVASRALGVVQRARLQDASTSSEAHAQSEEFPSVETLIAYRKSLLLHQSLTFRRRQLNQELQARAQAQSMSVAAENARR</sequence>
<feature type="non-terminal residue" evidence="8">
    <location>
        <position position="687"/>
    </location>
</feature>
<dbReference type="GO" id="GO:0003743">
    <property type="term" value="F:translation initiation factor activity"/>
    <property type="evidence" value="ECO:0007669"/>
    <property type="project" value="UniProtKB-KW"/>
</dbReference>
<dbReference type="Gene3D" id="1.25.40.860">
    <property type="match status" value="2"/>
</dbReference>